<dbReference type="GO" id="GO:0003723">
    <property type="term" value="F:RNA binding"/>
    <property type="evidence" value="ECO:0007669"/>
    <property type="project" value="InterPro"/>
</dbReference>
<keyword evidence="1" id="KW-0677">Repeat</keyword>
<evidence type="ECO:0000256" key="1">
    <source>
        <dbReference type="ARBA" id="ARBA00022737"/>
    </source>
</evidence>
<gene>
    <name evidence="3" type="ORF">HU200_059377</name>
</gene>
<dbReference type="PANTHER" id="PTHR47926:SF359">
    <property type="entry name" value="PENTACOTRIPEPTIDE-REPEAT REGION OF PRORP DOMAIN-CONTAINING PROTEIN"/>
    <property type="match status" value="1"/>
</dbReference>
<dbReference type="EMBL" id="JACEFO010002479">
    <property type="protein sequence ID" value="KAF8658878.1"/>
    <property type="molecule type" value="Genomic_DNA"/>
</dbReference>
<evidence type="ECO:0000313" key="4">
    <source>
        <dbReference type="Proteomes" id="UP000636709"/>
    </source>
</evidence>
<keyword evidence="4" id="KW-1185">Reference proteome</keyword>
<dbReference type="AlphaFoldDB" id="A0A835AH64"/>
<dbReference type="Pfam" id="PF01535">
    <property type="entry name" value="PPR"/>
    <property type="match status" value="2"/>
</dbReference>
<keyword evidence="2" id="KW-0809">Transit peptide</keyword>
<dbReference type="OrthoDB" id="185373at2759"/>
<dbReference type="PANTHER" id="PTHR47926">
    <property type="entry name" value="PENTATRICOPEPTIDE REPEAT-CONTAINING PROTEIN"/>
    <property type="match status" value="1"/>
</dbReference>
<evidence type="ECO:0000256" key="2">
    <source>
        <dbReference type="ARBA" id="ARBA00022946"/>
    </source>
</evidence>
<dbReference type="Gene3D" id="1.25.40.10">
    <property type="entry name" value="Tetratricopeptide repeat domain"/>
    <property type="match status" value="1"/>
</dbReference>
<protein>
    <recommendedName>
        <fullName evidence="5">Pentatricopeptide repeat-containing protein</fullName>
    </recommendedName>
</protein>
<dbReference type="InterPro" id="IPR046960">
    <property type="entry name" value="PPR_At4g14850-like_plant"/>
</dbReference>
<dbReference type="Proteomes" id="UP000636709">
    <property type="component" value="Unassembled WGS sequence"/>
</dbReference>
<reference evidence="3" key="1">
    <citation type="submission" date="2020-07" db="EMBL/GenBank/DDBJ databases">
        <title>Genome sequence and genetic diversity analysis of an under-domesticated orphan crop, white fonio (Digitaria exilis).</title>
        <authorList>
            <person name="Bennetzen J.L."/>
            <person name="Chen S."/>
            <person name="Ma X."/>
            <person name="Wang X."/>
            <person name="Yssel A.E.J."/>
            <person name="Chaluvadi S.R."/>
            <person name="Johnson M."/>
            <person name="Gangashetty P."/>
            <person name="Hamidou F."/>
            <person name="Sanogo M.D."/>
            <person name="Zwaenepoel A."/>
            <person name="Wallace J."/>
            <person name="Van De Peer Y."/>
            <person name="Van Deynze A."/>
        </authorList>
    </citation>
    <scope>NUCLEOTIDE SEQUENCE</scope>
    <source>
        <tissue evidence="3">Leaves</tissue>
    </source>
</reference>
<organism evidence="3 4">
    <name type="scientific">Digitaria exilis</name>
    <dbReference type="NCBI Taxonomy" id="1010633"/>
    <lineage>
        <taxon>Eukaryota</taxon>
        <taxon>Viridiplantae</taxon>
        <taxon>Streptophyta</taxon>
        <taxon>Embryophyta</taxon>
        <taxon>Tracheophyta</taxon>
        <taxon>Spermatophyta</taxon>
        <taxon>Magnoliopsida</taxon>
        <taxon>Liliopsida</taxon>
        <taxon>Poales</taxon>
        <taxon>Poaceae</taxon>
        <taxon>PACMAD clade</taxon>
        <taxon>Panicoideae</taxon>
        <taxon>Panicodae</taxon>
        <taxon>Paniceae</taxon>
        <taxon>Anthephorinae</taxon>
        <taxon>Digitaria</taxon>
    </lineage>
</organism>
<dbReference type="FunFam" id="1.25.40.10:FF:000691">
    <property type="entry name" value="Pentatricopeptide repeat-containing protein"/>
    <property type="match status" value="1"/>
</dbReference>
<comment type="caution">
    <text evidence="3">The sequence shown here is derived from an EMBL/GenBank/DDBJ whole genome shotgun (WGS) entry which is preliminary data.</text>
</comment>
<sequence>MSATALRTGAAILRALSAASAAHLHAHALKLGFLPSCLHLCSSLVKSYAASGSVAAARQLFDEIPGRDVPLWNALVSAYARSGHPHHALDAASAMARDAEGARPNGVCVTSLLSACVQCAGGSSMGTL</sequence>
<dbReference type="InterPro" id="IPR002885">
    <property type="entry name" value="PPR_rpt"/>
</dbReference>
<name>A0A835AH64_9POAL</name>
<evidence type="ECO:0008006" key="5">
    <source>
        <dbReference type="Google" id="ProtNLM"/>
    </source>
</evidence>
<dbReference type="GO" id="GO:0009451">
    <property type="term" value="P:RNA modification"/>
    <property type="evidence" value="ECO:0007669"/>
    <property type="project" value="InterPro"/>
</dbReference>
<proteinExistence type="predicted"/>
<evidence type="ECO:0000313" key="3">
    <source>
        <dbReference type="EMBL" id="KAF8658878.1"/>
    </source>
</evidence>
<dbReference type="InterPro" id="IPR011990">
    <property type="entry name" value="TPR-like_helical_dom_sf"/>
</dbReference>
<accession>A0A835AH64</accession>